<evidence type="ECO:0000313" key="2">
    <source>
        <dbReference type="Proteomes" id="UP001162992"/>
    </source>
</evidence>
<comment type="caution">
    <text evidence="1">The sequence shown here is derived from an EMBL/GenBank/DDBJ whole genome shotgun (WGS) entry which is preliminary data.</text>
</comment>
<sequence length="1030" mass="115708">MDCGVPEARSSVADLGFFYESNDRQKNAGGNTNKHKSSSVCPAATHSAEVVEVVFDATKEITKHALEWTLNHLIVQSGDFINLLAVVPNMNKDIFSTLVKSRECMQAKSWTESKEKIISSCRQLLEEVQKTCDEKKVHTRVKVIRAEIRGFAAAEAAKRKATWVVLDRHFEKEGKLCVEKLQCNVVVVNYFHVYILRLNLKRSTKRVKKDSCLEDSSSCAARAREGKYGTIDRIQMRSPEIGIKYTSAELGIDLPTSVVEDFLSASGLDAGTDACPLSTNIGLNFTEDVLQTGERNRATSCFKDGSGPSTLDKDSEKATFIENQETILRNTLLKSKDALFTLERKPMPNKYASKAFRKRSSIDLGKSLHVLKTEIVRRVSKYGKQMRRPETGTSAELVTELIRSLASDCFSACGLKMRTDAGLPSTDIRLNFMEEDHQSGEISQRNRAICCSKDGSGTSNFDNDSKKAASIEDQETSRNLLSNTRHAIFTLERELLPNRYASKVPQSGEFSERNRATYCFTDGSGSSDFDNDSKKATSIENQETSLRNLLLNSGFTLERELLPSIYASKAYRNWSSIDLGKPLHVLKTMIIRRVSTGEQLLRTTCLPPHNSKSSRRYRVSEFKLQSKESKTPLSTSITSAILRPAKIRAPSDLLALVNNKREDAPEKRFLIEVSHERDLEAQPDLEQERQGQEKLDWSPNLRFAMLLSHHTPPDPPPLCSICQHKSPQFDRSARRFSYIELQSATNGFSKENLITDKGNGSVHQGALPGGQMVAVKQCTLTGCEGDKEFCSETEILSSAHHRNVVPLIGYCIEDHARFMVYEFVCNGSLESHLYGRNKPLLEWRSRTRISIGAARGLRYLHEESRVGCIIHQDMRPNNILLTHDFEPMVGGFELARWQPDKGFGVETKIQKSFGYLSPEYSLNGQIAVKTDVFSFGVVLLEIATGKKAIDFARPKGQQCLTEWARPLLEAQSYDELADTQLVNRYNNYEMQRMLYTAYVCISPDPLLRPSMSQVVRMLEGNVLHDRDLSA</sequence>
<name>A0ACC2C4J9_DIPCM</name>
<proteinExistence type="predicted"/>
<dbReference type="Proteomes" id="UP001162992">
    <property type="component" value="Chromosome 12"/>
</dbReference>
<keyword evidence="2" id="KW-1185">Reference proteome</keyword>
<dbReference type="EMBL" id="CM055103">
    <property type="protein sequence ID" value="KAJ7536984.1"/>
    <property type="molecule type" value="Genomic_DNA"/>
</dbReference>
<evidence type="ECO:0000313" key="1">
    <source>
        <dbReference type="EMBL" id="KAJ7536984.1"/>
    </source>
</evidence>
<accession>A0ACC2C4J9</accession>
<organism evidence="1 2">
    <name type="scientific">Diphasiastrum complanatum</name>
    <name type="common">Issler's clubmoss</name>
    <name type="synonym">Lycopodium complanatum</name>
    <dbReference type="NCBI Taxonomy" id="34168"/>
    <lineage>
        <taxon>Eukaryota</taxon>
        <taxon>Viridiplantae</taxon>
        <taxon>Streptophyta</taxon>
        <taxon>Embryophyta</taxon>
        <taxon>Tracheophyta</taxon>
        <taxon>Lycopodiopsida</taxon>
        <taxon>Lycopodiales</taxon>
        <taxon>Lycopodiaceae</taxon>
        <taxon>Lycopodioideae</taxon>
        <taxon>Diphasiastrum</taxon>
    </lineage>
</organism>
<protein>
    <submittedName>
        <fullName evidence="1">Uncharacterized protein</fullName>
    </submittedName>
</protein>
<gene>
    <name evidence="1" type="ORF">O6H91_12G091200</name>
</gene>
<reference evidence="2" key="1">
    <citation type="journal article" date="2024" name="Proc. Natl. Acad. Sci. U.S.A.">
        <title>Extraordinary preservation of gene collinearity over three hundred million years revealed in homosporous lycophytes.</title>
        <authorList>
            <person name="Li C."/>
            <person name="Wickell D."/>
            <person name="Kuo L.Y."/>
            <person name="Chen X."/>
            <person name="Nie B."/>
            <person name="Liao X."/>
            <person name="Peng D."/>
            <person name="Ji J."/>
            <person name="Jenkins J."/>
            <person name="Williams M."/>
            <person name="Shu S."/>
            <person name="Plott C."/>
            <person name="Barry K."/>
            <person name="Rajasekar S."/>
            <person name="Grimwood J."/>
            <person name="Han X."/>
            <person name="Sun S."/>
            <person name="Hou Z."/>
            <person name="He W."/>
            <person name="Dai G."/>
            <person name="Sun C."/>
            <person name="Schmutz J."/>
            <person name="Leebens-Mack J.H."/>
            <person name="Li F.W."/>
            <person name="Wang L."/>
        </authorList>
    </citation>
    <scope>NUCLEOTIDE SEQUENCE [LARGE SCALE GENOMIC DNA]</scope>
    <source>
        <strain evidence="2">cv. PW_Plant_1</strain>
    </source>
</reference>